<evidence type="ECO:0000256" key="8">
    <source>
        <dbReference type="ARBA" id="ARBA00022833"/>
    </source>
</evidence>
<dbReference type="STRING" id="589865.DaAHT2_2321"/>
<dbReference type="Pfam" id="PF01807">
    <property type="entry name" value="Zn_ribbon_DnaG"/>
    <property type="match status" value="1"/>
</dbReference>
<evidence type="ECO:0000313" key="17">
    <source>
        <dbReference type="Proteomes" id="UP000001508"/>
    </source>
</evidence>
<dbReference type="InterPro" id="IPR006171">
    <property type="entry name" value="TOPRIM_dom"/>
</dbReference>
<name>D6Z6Z9_DESAT</name>
<keyword evidence="5 12" id="KW-0235">DNA replication</keyword>
<keyword evidence="11 12" id="KW-0804">Transcription</keyword>
<dbReference type="OrthoDB" id="9803773at2"/>
<keyword evidence="7 12" id="KW-0863">Zinc-finger</keyword>
<dbReference type="InterPro" id="IPR013264">
    <property type="entry name" value="DNAG_N"/>
</dbReference>
<evidence type="ECO:0000256" key="10">
    <source>
        <dbReference type="ARBA" id="ARBA00023125"/>
    </source>
</evidence>
<dbReference type="eggNOG" id="COG0358">
    <property type="taxonomic scope" value="Bacteria"/>
</dbReference>
<dbReference type="RefSeq" id="WP_013164500.1">
    <property type="nucleotide sequence ID" value="NC_014216.1"/>
</dbReference>
<evidence type="ECO:0000256" key="4">
    <source>
        <dbReference type="ARBA" id="ARBA00022695"/>
    </source>
</evidence>
<dbReference type="Pfam" id="PF08275">
    <property type="entry name" value="DNAG_N"/>
    <property type="match status" value="1"/>
</dbReference>
<comment type="domain">
    <text evidence="12">Contains an N-terminal zinc-binding domain, a central core domain that contains the primase activity, and a C-terminal DnaB-binding domain.</text>
</comment>
<keyword evidence="4 12" id="KW-0548">Nucleotidyltransferase</keyword>
<evidence type="ECO:0000256" key="7">
    <source>
        <dbReference type="ARBA" id="ARBA00022771"/>
    </source>
</evidence>
<comment type="subunit">
    <text evidence="12">Monomer. Interacts with DnaB.</text>
</comment>
<dbReference type="Pfam" id="PF13155">
    <property type="entry name" value="Toprim_2"/>
    <property type="match status" value="1"/>
</dbReference>
<dbReference type="AlphaFoldDB" id="D6Z6Z9"/>
<dbReference type="InterPro" id="IPR037068">
    <property type="entry name" value="DNA_primase_core_N_sf"/>
</dbReference>
<evidence type="ECO:0000256" key="9">
    <source>
        <dbReference type="ARBA" id="ARBA00022842"/>
    </source>
</evidence>
<dbReference type="Pfam" id="PF10410">
    <property type="entry name" value="DnaB_bind"/>
    <property type="match status" value="1"/>
</dbReference>
<dbReference type="InterPro" id="IPR036977">
    <property type="entry name" value="DNA_primase_Znf_CHC2"/>
</dbReference>
<evidence type="ECO:0000256" key="11">
    <source>
        <dbReference type="ARBA" id="ARBA00023163"/>
    </source>
</evidence>
<gene>
    <name evidence="12" type="primary">dnaG</name>
    <name evidence="16" type="ordered locus">DaAHT2_2321</name>
</gene>
<sequence length="592" mass="66393">MAAEQTRQEVVRRIKEAADIAEIIGEHVSLQRSGANLKGLCPFHAEKTPSFMVSPDRGSFHCFGCGEGGDVFSFLMLYHRLSFPEALRQLADRYRIPLAENTLTPQQQEEARRRENLYAVNARAAELYHHYLLHSPAAAAARDYLAQRGMAGEIIQRFQLGFAPDSWDFLFNQLKKERLSPELAAEAGLLAAKKNAPDGHSARGYYDRFRNRIIFPITDLTGRVCGFGGRILGQGEPKYLNTPETPVFDKSRILFGLYQHREAIRKAKSCLLVEGNFDLLALAAHEISEVVAPLGTALTTEHLRILRGYADEAVLLFDGDAAGLKAAMRAIPLFLAAKLTGRVAMLPEGHDPDTFVRHHGPDGLRQLTVAAVSLPEFVFTELVARHGLGVDGKNRIIEELAPIVHSLDDQMLLRTRFIAHFSERLGISGDQFCQSIARRPQVRRQPPEEGDQEATARLEANEEKLFAFLFLHGSHLPDFMEAGLQEVITSPAAHRLLELMLEAGNDFVRTPENLLNLAEGSFKPLVARLLIQGGTFYPDEHREESSQQLMQWLKRNQRKKTADQLNREINAAYQSGDQQRLLELMQQKQALQ</sequence>
<dbReference type="Gene3D" id="3.90.980.10">
    <property type="entry name" value="DNA primase, catalytic core, N-terminal domain"/>
    <property type="match status" value="1"/>
</dbReference>
<evidence type="ECO:0000256" key="3">
    <source>
        <dbReference type="ARBA" id="ARBA00022679"/>
    </source>
</evidence>
<dbReference type="KEGG" id="dak:DaAHT2_2321"/>
<dbReference type="Gene3D" id="3.40.1360.10">
    <property type="match status" value="1"/>
</dbReference>
<dbReference type="HAMAP" id="MF_00974">
    <property type="entry name" value="DNA_primase_DnaG"/>
    <property type="match status" value="1"/>
</dbReference>
<dbReference type="FunCoup" id="D6Z6Z9">
    <property type="interactions" value="264"/>
</dbReference>
<dbReference type="SMART" id="SM00400">
    <property type="entry name" value="ZnF_CHCC"/>
    <property type="match status" value="1"/>
</dbReference>
<dbReference type="GO" id="GO:1990077">
    <property type="term" value="C:primosome complex"/>
    <property type="evidence" value="ECO:0007669"/>
    <property type="project" value="UniProtKB-KW"/>
</dbReference>
<dbReference type="PANTHER" id="PTHR30313">
    <property type="entry name" value="DNA PRIMASE"/>
    <property type="match status" value="1"/>
</dbReference>
<keyword evidence="1 12" id="KW-0240">DNA-directed RNA polymerase</keyword>
<evidence type="ECO:0000256" key="14">
    <source>
        <dbReference type="PIRSR" id="PIRSR002811-1"/>
    </source>
</evidence>
<keyword evidence="10 12" id="KW-0238">DNA-binding</keyword>
<dbReference type="InterPro" id="IPR006295">
    <property type="entry name" value="DNA_primase_DnaG"/>
</dbReference>
<dbReference type="InterPro" id="IPR019475">
    <property type="entry name" value="DNA_primase_DnaB-bd"/>
</dbReference>
<accession>D6Z6Z9</accession>
<dbReference type="EMBL" id="CP001940">
    <property type="protein sequence ID" value="ADH86986.1"/>
    <property type="molecule type" value="Genomic_DNA"/>
</dbReference>
<comment type="catalytic activity">
    <reaction evidence="12">
        <text>ssDNA + n NTP = ssDNA/pppN(pN)n-1 hybrid + (n-1) diphosphate.</text>
        <dbReference type="EC" id="2.7.7.101"/>
    </reaction>
</comment>
<dbReference type="InterPro" id="IPR050219">
    <property type="entry name" value="DnaG_primase"/>
</dbReference>
<dbReference type="InterPro" id="IPR002694">
    <property type="entry name" value="Znf_CHC2"/>
</dbReference>
<dbReference type="GO" id="GO:0005737">
    <property type="term" value="C:cytoplasm"/>
    <property type="evidence" value="ECO:0007669"/>
    <property type="project" value="TreeGrafter"/>
</dbReference>
<evidence type="ECO:0000256" key="13">
    <source>
        <dbReference type="PIRNR" id="PIRNR002811"/>
    </source>
</evidence>
<dbReference type="EC" id="2.7.7.101" evidence="12"/>
<dbReference type="GO" id="GO:0003677">
    <property type="term" value="F:DNA binding"/>
    <property type="evidence" value="ECO:0007669"/>
    <property type="project" value="UniProtKB-KW"/>
</dbReference>
<evidence type="ECO:0000256" key="6">
    <source>
        <dbReference type="ARBA" id="ARBA00022723"/>
    </source>
</evidence>
<dbReference type="Gene3D" id="3.90.580.10">
    <property type="entry name" value="Zinc finger, CHC2-type domain"/>
    <property type="match status" value="1"/>
</dbReference>
<keyword evidence="3 12" id="KW-0808">Transferase</keyword>
<dbReference type="PANTHER" id="PTHR30313:SF2">
    <property type="entry name" value="DNA PRIMASE"/>
    <property type="match status" value="1"/>
</dbReference>
<proteinExistence type="inferred from homology"/>
<comment type="similarity">
    <text evidence="12 13">Belongs to the DnaG primase family.</text>
</comment>
<evidence type="ECO:0000256" key="2">
    <source>
        <dbReference type="ARBA" id="ARBA00022515"/>
    </source>
</evidence>
<keyword evidence="17" id="KW-1185">Reference proteome</keyword>
<dbReference type="GO" id="GO:0000428">
    <property type="term" value="C:DNA-directed RNA polymerase complex"/>
    <property type="evidence" value="ECO:0007669"/>
    <property type="project" value="UniProtKB-KW"/>
</dbReference>
<dbReference type="InterPro" id="IPR034151">
    <property type="entry name" value="TOPRIM_DnaG_bac"/>
</dbReference>
<dbReference type="Proteomes" id="UP000001508">
    <property type="component" value="Chromosome"/>
</dbReference>
<reference evidence="17" key="1">
    <citation type="submission" date="2010-02" db="EMBL/GenBank/DDBJ databases">
        <title>Complete sequence of Desulfurivibrio alkaliphilus AHT2.</title>
        <authorList>
            <consortium name="US DOE Joint Genome Institute"/>
            <person name="Pitluck S."/>
            <person name="Chertkov O."/>
            <person name="Detter J.C."/>
            <person name="Han C."/>
            <person name="Tapia R."/>
            <person name="Larimer F."/>
            <person name="Land M."/>
            <person name="Hauser L."/>
            <person name="Kyrpides N."/>
            <person name="Mikhailova N."/>
            <person name="Sorokin D.Y."/>
            <person name="Muyzer G."/>
            <person name="Woyke T."/>
        </authorList>
    </citation>
    <scope>NUCLEOTIDE SEQUENCE [LARGE SCALE GENOMIC DNA]</scope>
    <source>
        <strain evidence="17">DSM 19089 / UNIQEM U267 / AHT2</strain>
    </source>
</reference>
<dbReference type="PIRSF" id="PIRSF002811">
    <property type="entry name" value="DnaG"/>
    <property type="match status" value="1"/>
</dbReference>
<feature type="zinc finger region" description="CHC2-type" evidence="12 14">
    <location>
        <begin position="41"/>
        <end position="65"/>
    </location>
</feature>
<comment type="cofactor">
    <cofactor evidence="12 13 14">
        <name>Zn(2+)</name>
        <dbReference type="ChEBI" id="CHEBI:29105"/>
    </cofactor>
    <text evidence="12 13 14">Binds 1 zinc ion per monomer.</text>
</comment>
<comment type="function">
    <text evidence="12 13">RNA polymerase that catalyzes the synthesis of short RNA molecules used as primers for DNA polymerase during DNA replication.</text>
</comment>
<dbReference type="NCBIfam" id="TIGR01391">
    <property type="entry name" value="dnaG"/>
    <property type="match status" value="1"/>
</dbReference>
<dbReference type="InParanoid" id="D6Z6Z9"/>
<evidence type="ECO:0000256" key="1">
    <source>
        <dbReference type="ARBA" id="ARBA00022478"/>
    </source>
</evidence>
<dbReference type="HOGENOM" id="CLU_013501_3_1_7"/>
<dbReference type="FunFam" id="3.90.980.10:FF:000001">
    <property type="entry name" value="DNA primase"/>
    <property type="match status" value="1"/>
</dbReference>
<dbReference type="CDD" id="cd03364">
    <property type="entry name" value="TOPRIM_DnaG_primases"/>
    <property type="match status" value="1"/>
</dbReference>
<organism evidence="16 17">
    <name type="scientific">Desulfurivibrio alkaliphilus (strain DSM 19089 / UNIQEM U267 / AHT2)</name>
    <dbReference type="NCBI Taxonomy" id="589865"/>
    <lineage>
        <taxon>Bacteria</taxon>
        <taxon>Pseudomonadati</taxon>
        <taxon>Thermodesulfobacteriota</taxon>
        <taxon>Desulfobulbia</taxon>
        <taxon>Desulfobulbales</taxon>
        <taxon>Desulfobulbaceae</taxon>
        <taxon>Desulfurivibrio</taxon>
    </lineage>
</organism>
<evidence type="ECO:0000256" key="5">
    <source>
        <dbReference type="ARBA" id="ARBA00022705"/>
    </source>
</evidence>
<dbReference type="GO" id="GO:0008270">
    <property type="term" value="F:zinc ion binding"/>
    <property type="evidence" value="ECO:0007669"/>
    <property type="project" value="UniProtKB-UniRule"/>
</dbReference>
<dbReference type="GO" id="GO:0003899">
    <property type="term" value="F:DNA-directed RNA polymerase activity"/>
    <property type="evidence" value="ECO:0007669"/>
    <property type="project" value="UniProtKB-UniRule"/>
</dbReference>
<evidence type="ECO:0000259" key="15">
    <source>
        <dbReference type="PROSITE" id="PS50880"/>
    </source>
</evidence>
<keyword evidence="6 12" id="KW-0479">Metal-binding</keyword>
<dbReference type="SMART" id="SM00493">
    <property type="entry name" value="TOPRIM"/>
    <property type="match status" value="1"/>
</dbReference>
<dbReference type="InterPro" id="IPR030846">
    <property type="entry name" value="DnaG_bac"/>
</dbReference>
<keyword evidence="9" id="KW-0460">Magnesium</keyword>
<keyword evidence="2 12" id="KW-0639">Primosome</keyword>
<protein>
    <recommendedName>
        <fullName evidence="12 13">DNA primase</fullName>
        <ecNumber evidence="12">2.7.7.101</ecNumber>
    </recommendedName>
</protein>
<dbReference type="PROSITE" id="PS50880">
    <property type="entry name" value="TOPRIM"/>
    <property type="match status" value="1"/>
</dbReference>
<dbReference type="GO" id="GO:0006269">
    <property type="term" value="P:DNA replication, synthesis of primer"/>
    <property type="evidence" value="ECO:0007669"/>
    <property type="project" value="UniProtKB-UniRule"/>
</dbReference>
<evidence type="ECO:0000256" key="12">
    <source>
        <dbReference type="HAMAP-Rule" id="MF_00974"/>
    </source>
</evidence>
<evidence type="ECO:0000313" key="16">
    <source>
        <dbReference type="EMBL" id="ADH86986.1"/>
    </source>
</evidence>
<dbReference type="SUPFAM" id="SSF57783">
    <property type="entry name" value="Zinc beta-ribbon"/>
    <property type="match status" value="1"/>
</dbReference>
<keyword evidence="8 12" id="KW-0862">Zinc</keyword>
<dbReference type="SUPFAM" id="SSF56731">
    <property type="entry name" value="DNA primase core"/>
    <property type="match status" value="1"/>
</dbReference>
<feature type="domain" description="Toprim" evidence="15">
    <location>
        <begin position="268"/>
        <end position="349"/>
    </location>
</feature>
<dbReference type="FunFam" id="3.90.580.10:FF:000001">
    <property type="entry name" value="DNA primase"/>
    <property type="match status" value="1"/>
</dbReference>